<dbReference type="EMBL" id="JBHSFA010000005">
    <property type="protein sequence ID" value="MFC4542222.1"/>
    <property type="molecule type" value="Genomic_DNA"/>
</dbReference>
<dbReference type="PANTHER" id="PTHR43245">
    <property type="entry name" value="BIFUNCTIONAL POLYMYXIN RESISTANCE PROTEIN ARNA"/>
    <property type="match status" value="1"/>
</dbReference>
<proteinExistence type="predicted"/>
<dbReference type="Gene3D" id="3.10.580.10">
    <property type="entry name" value="CBS-domain"/>
    <property type="match status" value="1"/>
</dbReference>
<accession>A0ABD5PNN9</accession>
<protein>
    <submittedName>
        <fullName evidence="3">NAD-dependent epimerase/dehydratase family protein</fullName>
    </submittedName>
</protein>
<dbReference type="Gene3D" id="3.40.50.720">
    <property type="entry name" value="NAD(P)-binding Rossmann-like Domain"/>
    <property type="match status" value="1"/>
</dbReference>
<dbReference type="RefSeq" id="WP_250141622.1">
    <property type="nucleotide sequence ID" value="NZ_JALIQP010000004.1"/>
</dbReference>
<feature type="domain" description="CBS" evidence="2">
    <location>
        <begin position="1"/>
        <end position="60"/>
    </location>
</feature>
<evidence type="ECO:0000259" key="2">
    <source>
        <dbReference type="PROSITE" id="PS51371"/>
    </source>
</evidence>
<dbReference type="PROSITE" id="PS51371">
    <property type="entry name" value="CBS"/>
    <property type="match status" value="1"/>
</dbReference>
<dbReference type="Pfam" id="PF01370">
    <property type="entry name" value="Epimerase"/>
    <property type="match status" value="1"/>
</dbReference>
<dbReference type="AlphaFoldDB" id="A0ABD5PNN9"/>
<dbReference type="PANTHER" id="PTHR43245:SF23">
    <property type="entry name" value="NAD(P)-BINDING DOMAIN-CONTAINING PROTEIN"/>
    <property type="match status" value="1"/>
</dbReference>
<comment type="caution">
    <text evidence="3">The sequence shown here is derived from an EMBL/GenBank/DDBJ whole genome shotgun (WGS) entry which is preliminary data.</text>
</comment>
<dbReference type="InterPro" id="IPR050177">
    <property type="entry name" value="Lipid_A_modif_metabolic_enz"/>
</dbReference>
<sequence>MTVENTDEIIVSAATALTETMQTIDKSGAGLVAVVDDDGRFRGIATDGDIRRGILDGIDIDAPVREVINEDPLVLRTSDGAEALSDQLSAEDVQRRTSVHEVLMIPVLDENDRIVELEYVNREGRVLTNRTAADPTRNVQTVLVIGGAGYIGSVLSRRLLEAGYEVRVLDSLLYGRHGIEALLDHDRFTLIEGDMRTIDTVVEGIRGADAVVHLGALVGDPASSIDSQKTLEMNYHAVTLAASICKYHQVNRFIFASTCSVYGRDENDDLLTEASALNPVSLYAKTKIESEQALLEMADANFSPTILRMATIYGLSPRMRFDLVVNILTAKAHETGDVPVFGGNQFRPNVHVADAAGAFIDCLEAPINDVSSEVFNVGSTEQNYRIAEVGEMIAECFPEASIEWHPENEDERSYRVDFSKIESTLDYDVERTIPDGCREIKEALEESRFSDYTDPRYSNYKTLESDRHPFPST</sequence>
<dbReference type="InterPro" id="IPR046342">
    <property type="entry name" value="CBS_dom_sf"/>
</dbReference>
<evidence type="ECO:0000313" key="3">
    <source>
        <dbReference type="EMBL" id="MFC4542222.1"/>
    </source>
</evidence>
<keyword evidence="1" id="KW-0129">CBS domain</keyword>
<evidence type="ECO:0000313" key="4">
    <source>
        <dbReference type="Proteomes" id="UP001595898"/>
    </source>
</evidence>
<dbReference type="InterPro" id="IPR001509">
    <property type="entry name" value="Epimerase_deHydtase"/>
</dbReference>
<dbReference type="SUPFAM" id="SSF54631">
    <property type="entry name" value="CBS-domain pair"/>
    <property type="match status" value="1"/>
</dbReference>
<name>A0ABD5PNN9_9EURY</name>
<keyword evidence="4" id="KW-1185">Reference proteome</keyword>
<evidence type="ECO:0000256" key="1">
    <source>
        <dbReference type="PROSITE-ProRule" id="PRU00703"/>
    </source>
</evidence>
<dbReference type="InterPro" id="IPR000644">
    <property type="entry name" value="CBS_dom"/>
</dbReference>
<organism evidence="3 4">
    <name type="scientific">Halosolutus amylolyticus</name>
    <dbReference type="NCBI Taxonomy" id="2932267"/>
    <lineage>
        <taxon>Archaea</taxon>
        <taxon>Methanobacteriati</taxon>
        <taxon>Methanobacteriota</taxon>
        <taxon>Stenosarchaea group</taxon>
        <taxon>Halobacteria</taxon>
        <taxon>Halobacteriales</taxon>
        <taxon>Natrialbaceae</taxon>
        <taxon>Halosolutus</taxon>
    </lineage>
</organism>
<dbReference type="Pfam" id="PF00571">
    <property type="entry name" value="CBS"/>
    <property type="match status" value="1"/>
</dbReference>
<gene>
    <name evidence="3" type="ORF">ACFO5R_09810</name>
</gene>
<dbReference type="InterPro" id="IPR036291">
    <property type="entry name" value="NAD(P)-bd_dom_sf"/>
</dbReference>
<dbReference type="Proteomes" id="UP001595898">
    <property type="component" value="Unassembled WGS sequence"/>
</dbReference>
<reference evidence="3 4" key="1">
    <citation type="journal article" date="2019" name="Int. J. Syst. Evol. Microbiol.">
        <title>The Global Catalogue of Microorganisms (GCM) 10K type strain sequencing project: providing services to taxonomists for standard genome sequencing and annotation.</title>
        <authorList>
            <consortium name="The Broad Institute Genomics Platform"/>
            <consortium name="The Broad Institute Genome Sequencing Center for Infectious Disease"/>
            <person name="Wu L."/>
            <person name="Ma J."/>
        </authorList>
    </citation>
    <scope>NUCLEOTIDE SEQUENCE [LARGE SCALE GENOMIC DNA]</scope>
    <source>
        <strain evidence="3 4">WLHS5</strain>
    </source>
</reference>
<dbReference type="SUPFAM" id="SSF51735">
    <property type="entry name" value="NAD(P)-binding Rossmann-fold domains"/>
    <property type="match status" value="1"/>
</dbReference>
<dbReference type="CDD" id="cd08946">
    <property type="entry name" value="SDR_e"/>
    <property type="match status" value="1"/>
</dbReference>